<evidence type="ECO:0000313" key="2">
    <source>
        <dbReference type="Proteomes" id="UP001589707"/>
    </source>
</evidence>
<proteinExistence type="predicted"/>
<accession>A0ABV5X120</accession>
<reference evidence="1 2" key="1">
    <citation type="submission" date="2024-09" db="EMBL/GenBank/DDBJ databases">
        <authorList>
            <person name="Sun Q."/>
            <person name="Mori K."/>
        </authorList>
    </citation>
    <scope>NUCLEOTIDE SEQUENCE [LARGE SCALE GENOMIC DNA]</scope>
    <source>
        <strain evidence="1 2">JCM 11683</strain>
    </source>
</reference>
<protein>
    <submittedName>
        <fullName evidence="1">Uncharacterized protein</fullName>
    </submittedName>
</protein>
<keyword evidence="2" id="KW-1185">Reference proteome</keyword>
<name>A0ABV5X120_9MICO</name>
<dbReference type="Proteomes" id="UP001589707">
    <property type="component" value="Unassembled WGS sequence"/>
</dbReference>
<organism evidence="1 2">
    <name type="scientific">Brevibacterium otitidis</name>
    <dbReference type="NCBI Taxonomy" id="53364"/>
    <lineage>
        <taxon>Bacteria</taxon>
        <taxon>Bacillati</taxon>
        <taxon>Actinomycetota</taxon>
        <taxon>Actinomycetes</taxon>
        <taxon>Micrococcales</taxon>
        <taxon>Brevibacteriaceae</taxon>
        <taxon>Brevibacterium</taxon>
    </lineage>
</organism>
<dbReference type="RefSeq" id="WP_376839860.1">
    <property type="nucleotide sequence ID" value="NZ_JBHMAU010000046.1"/>
</dbReference>
<sequence>MSEYTYTAEDFAEAEFAIDPSEAHPLARRWVRFYADDDFPWKNGHGAWRTSEDMATESCIPVYAEPYSPEALKRAWEHGETGKTRKGDTIAWEMSNGGLATAVVNGETLLNRGERIIYRAPEPDPVADLTAVLHGWHDHFQPKELAEFLHKHGVKVVTDNE</sequence>
<gene>
    <name evidence="1" type="ORF">ACFFN1_06960</name>
</gene>
<evidence type="ECO:0000313" key="1">
    <source>
        <dbReference type="EMBL" id="MFB9776141.1"/>
    </source>
</evidence>
<dbReference type="EMBL" id="JBHMAU010000046">
    <property type="protein sequence ID" value="MFB9776141.1"/>
    <property type="molecule type" value="Genomic_DNA"/>
</dbReference>
<comment type="caution">
    <text evidence="1">The sequence shown here is derived from an EMBL/GenBank/DDBJ whole genome shotgun (WGS) entry which is preliminary data.</text>
</comment>